<dbReference type="InterPro" id="IPR015943">
    <property type="entry name" value="WD40/YVTN_repeat-like_dom_sf"/>
</dbReference>
<evidence type="ECO:0000256" key="2">
    <source>
        <dbReference type="ARBA" id="ARBA00022737"/>
    </source>
</evidence>
<evidence type="ECO:0000256" key="1">
    <source>
        <dbReference type="ARBA" id="ARBA00022574"/>
    </source>
</evidence>
<sequence length="634" mass="66457">MTEGNGVIGYGSAAFRSSGGMGRPAAGTDGRTILNVGYGRLDLIDATTGEVTAGPPARTVAVHGDVVAMATVDRPETIVLLGLPGLTPVDEFGAGGPVSRIALGGATVAALTAEPHALALVVDGVTRRIDLPAKGTDLVVSADGTLAVVGTDKGRSGNVLVVDVASGTVRHTLTGPRAPVTAVLISAGNDMIVAAAGPRVFGWRLDTAKPKATALWVTPEKTDRGTSLAGFTPSGRLIVVAEQAAIASVDPVTGAADWQIPAYGPALVHGDRILSSRFHDCRELDPATGAVVHTWTHRGYVNALSAVGDTIVGSGRDSRPMLFRRGATGVPELGDGHSRPVLGVAFDGDRFATTSADGRACVWRRGDPSPLFSTLFADMPGIARQHGVALDGDTLFVGDRDRLLRFDTTREAGPAARSEPLDGDVIAVVALPDRGEVLAACSKGYRNGMLYRLDARTLEVRAKAKAARTFRAWFAYTPGSATVDLRWESGFRNHEIKRFKDVGGYEYPAPRPAVYITPDHALVVHVDNHRDSTTLRISDIAARARRHEDIVIPLVRGESCMSSGGLLTTGHADAIRLWDLRAGTLAHEVPVDTAPDWSSVLRWTPGETSILITQASGGMWEVPVPAGIPGAGGE</sequence>
<proteinExistence type="predicted"/>
<dbReference type="PANTHER" id="PTHR19848">
    <property type="entry name" value="WD40 REPEAT PROTEIN"/>
    <property type="match status" value="1"/>
</dbReference>
<gene>
    <name evidence="3" type="ORF">Aco03nite_056790</name>
</gene>
<evidence type="ECO:0000313" key="4">
    <source>
        <dbReference type="Proteomes" id="UP000612282"/>
    </source>
</evidence>
<dbReference type="InterPro" id="IPR011047">
    <property type="entry name" value="Quinoprotein_ADH-like_sf"/>
</dbReference>
<reference evidence="3 4" key="1">
    <citation type="submission" date="2021-01" db="EMBL/GenBank/DDBJ databases">
        <title>Whole genome shotgun sequence of Actinoplanes couchii NBRC 106145.</title>
        <authorList>
            <person name="Komaki H."/>
            <person name="Tamura T."/>
        </authorList>
    </citation>
    <scope>NUCLEOTIDE SEQUENCE [LARGE SCALE GENOMIC DNA]</scope>
    <source>
        <strain evidence="3 4">NBRC 106145</strain>
    </source>
</reference>
<dbReference type="SMART" id="SM00320">
    <property type="entry name" value="WD40"/>
    <property type="match status" value="3"/>
</dbReference>
<dbReference type="Pfam" id="PF00400">
    <property type="entry name" value="WD40"/>
    <property type="match status" value="1"/>
</dbReference>
<evidence type="ECO:0008006" key="5">
    <source>
        <dbReference type="Google" id="ProtNLM"/>
    </source>
</evidence>
<protein>
    <recommendedName>
        <fullName evidence="5">WD-40 repeat protein</fullName>
    </recommendedName>
</protein>
<dbReference type="RefSeq" id="WP_203799876.1">
    <property type="nucleotide sequence ID" value="NZ_BAAAQE010000092.1"/>
</dbReference>
<name>A0ABQ3XFJ3_9ACTN</name>
<accession>A0ABQ3XFJ3</accession>
<dbReference type="SUPFAM" id="SSF50998">
    <property type="entry name" value="Quinoprotein alcohol dehydrogenase-like"/>
    <property type="match status" value="1"/>
</dbReference>
<dbReference type="Gene3D" id="2.130.10.10">
    <property type="entry name" value="YVTN repeat-like/Quinoprotein amine dehydrogenase"/>
    <property type="match status" value="2"/>
</dbReference>
<dbReference type="Proteomes" id="UP000612282">
    <property type="component" value="Unassembled WGS sequence"/>
</dbReference>
<dbReference type="EMBL" id="BOMG01000071">
    <property type="protein sequence ID" value="GID57275.1"/>
    <property type="molecule type" value="Genomic_DNA"/>
</dbReference>
<keyword evidence="2" id="KW-0677">Repeat</keyword>
<evidence type="ECO:0000313" key="3">
    <source>
        <dbReference type="EMBL" id="GID57275.1"/>
    </source>
</evidence>
<dbReference type="InterPro" id="IPR001680">
    <property type="entry name" value="WD40_rpt"/>
</dbReference>
<keyword evidence="1" id="KW-0853">WD repeat</keyword>
<keyword evidence="4" id="KW-1185">Reference proteome</keyword>
<dbReference type="PANTHER" id="PTHR19848:SF8">
    <property type="entry name" value="F-BOX AND WD REPEAT DOMAIN CONTAINING 7"/>
    <property type="match status" value="1"/>
</dbReference>
<organism evidence="3 4">
    <name type="scientific">Actinoplanes couchii</name>
    <dbReference type="NCBI Taxonomy" id="403638"/>
    <lineage>
        <taxon>Bacteria</taxon>
        <taxon>Bacillati</taxon>
        <taxon>Actinomycetota</taxon>
        <taxon>Actinomycetes</taxon>
        <taxon>Micromonosporales</taxon>
        <taxon>Micromonosporaceae</taxon>
        <taxon>Actinoplanes</taxon>
    </lineage>
</organism>
<comment type="caution">
    <text evidence="3">The sequence shown here is derived from an EMBL/GenBank/DDBJ whole genome shotgun (WGS) entry which is preliminary data.</text>
</comment>